<sequence>MPEPEPVMRRPAPLLAIGQPDPASRIPYTGWPLFALGFRPFYLLAAGFAVIGMAAWAALLLNWLPAVRGPVLAPLFWHAHEMVFGFAAAAVVGFLLTAGKNWTGLQTPQGPRLAGLAALWVAGFAAYLWKYAPYLLAPRVDGRDG</sequence>
<keyword evidence="1" id="KW-0472">Membrane</keyword>
<keyword evidence="1" id="KW-0812">Transmembrane</keyword>
<accession>G3ABX2</accession>
<feature type="transmembrane region" description="Helical" evidence="1">
    <location>
        <begin position="110"/>
        <end position="129"/>
    </location>
</feature>
<organism evidence="2">
    <name type="scientific">Ralstonia syzygii R24</name>
    <dbReference type="NCBI Taxonomy" id="907261"/>
    <lineage>
        <taxon>Bacteria</taxon>
        <taxon>Pseudomonadati</taxon>
        <taxon>Pseudomonadota</taxon>
        <taxon>Betaproteobacteria</taxon>
        <taxon>Burkholderiales</taxon>
        <taxon>Burkholderiaceae</taxon>
        <taxon>Ralstonia</taxon>
        <taxon>Ralstonia solanacearum species complex</taxon>
    </lineage>
</organism>
<evidence type="ECO:0000313" key="2">
    <source>
        <dbReference type="EMBL" id="CCA87040.1"/>
    </source>
</evidence>
<reference evidence="2" key="1">
    <citation type="journal article" date="2011" name="PLoS ONE">
        <title>Ralstonia syzygii, the Blood Disease Bacterium and some Asian R. solanacearum strains form a single genomic species despite divergent lifestyles.</title>
        <authorList>
            <person name="Remenant B."/>
            <person name="de Cambiaire J.C."/>
            <person name="Cellier G."/>
            <person name="Jacobs J.M."/>
            <person name="Mangenot S."/>
            <person name="Barbe V."/>
            <person name="Lajus A."/>
            <person name="Vallenet D."/>
            <person name="Medigue C."/>
            <person name="Fegan M."/>
            <person name="Allen C."/>
            <person name="Prior P."/>
        </authorList>
    </citation>
    <scope>NUCLEOTIDE SEQUENCE</scope>
    <source>
        <strain evidence="2">R24</strain>
    </source>
</reference>
<name>G3ABX2_9RALS</name>
<dbReference type="InterPro" id="IPR010266">
    <property type="entry name" value="NnrS"/>
</dbReference>
<evidence type="ECO:0000256" key="1">
    <source>
        <dbReference type="SAM" id="Phobius"/>
    </source>
</evidence>
<proteinExistence type="predicted"/>
<dbReference type="Pfam" id="PF05940">
    <property type="entry name" value="NnrS"/>
    <property type="match status" value="1"/>
</dbReference>
<dbReference type="EMBL" id="FR854092">
    <property type="protein sequence ID" value="CCA87040.1"/>
    <property type="molecule type" value="Genomic_DNA"/>
</dbReference>
<protein>
    <recommendedName>
        <fullName evidence="3">NnrS family protein</fullName>
    </recommendedName>
</protein>
<keyword evidence="1" id="KW-1133">Transmembrane helix</keyword>
<evidence type="ECO:0008006" key="3">
    <source>
        <dbReference type="Google" id="ProtNLM"/>
    </source>
</evidence>
<gene>
    <name evidence="2" type="ORF">RALSY_mp30355</name>
</gene>
<reference evidence="2" key="2">
    <citation type="submission" date="2011-04" db="EMBL/GenBank/DDBJ databases">
        <authorList>
            <person name="Genoscope - CEA"/>
        </authorList>
    </citation>
    <scope>NUCLEOTIDE SEQUENCE</scope>
    <source>
        <strain evidence="2">R24</strain>
    </source>
</reference>
<dbReference type="AlphaFoldDB" id="G3ABX2"/>
<feature type="transmembrane region" description="Helical" evidence="1">
    <location>
        <begin position="75"/>
        <end position="98"/>
    </location>
</feature>
<feature type="transmembrane region" description="Helical" evidence="1">
    <location>
        <begin position="41"/>
        <end position="63"/>
    </location>
</feature>